<organism evidence="2 3">
    <name type="scientific">Paramecium sonneborni</name>
    <dbReference type="NCBI Taxonomy" id="65129"/>
    <lineage>
        <taxon>Eukaryota</taxon>
        <taxon>Sar</taxon>
        <taxon>Alveolata</taxon>
        <taxon>Ciliophora</taxon>
        <taxon>Intramacronucleata</taxon>
        <taxon>Oligohymenophorea</taxon>
        <taxon>Peniculida</taxon>
        <taxon>Parameciidae</taxon>
        <taxon>Paramecium</taxon>
    </lineage>
</organism>
<proteinExistence type="predicted"/>
<reference evidence="2" key="1">
    <citation type="submission" date="2021-01" db="EMBL/GenBank/DDBJ databases">
        <authorList>
            <consortium name="Genoscope - CEA"/>
            <person name="William W."/>
        </authorList>
    </citation>
    <scope>NUCLEOTIDE SEQUENCE</scope>
</reference>
<sequence>MHNLIQILKLLLFFVLMRLQVLDKQMLQVQMKNQQKIKQKAIQIFQVLILVSQKHQQFTLIPNFDGLFGNAFKVSKFFNVNKLILYIKSTKMILSEYVILDQKVLKTYQSKQLANTIYELNSIAKKLILIKLYLIIF</sequence>
<dbReference type="AlphaFoldDB" id="A0A8S1RVM9"/>
<dbReference type="OrthoDB" id="2635at2759"/>
<comment type="caution">
    <text evidence="2">The sequence shown here is derived from an EMBL/GenBank/DDBJ whole genome shotgun (WGS) entry which is preliminary data.</text>
</comment>
<keyword evidence="1" id="KW-0732">Signal</keyword>
<gene>
    <name evidence="2" type="ORF">PSON_ATCC_30995.1.T5310001</name>
</gene>
<dbReference type="Proteomes" id="UP000692954">
    <property type="component" value="Unassembled WGS sequence"/>
</dbReference>
<evidence type="ECO:0008006" key="4">
    <source>
        <dbReference type="Google" id="ProtNLM"/>
    </source>
</evidence>
<dbReference type="EMBL" id="CAJJDN010000531">
    <property type="protein sequence ID" value="CAD8131387.1"/>
    <property type="molecule type" value="Genomic_DNA"/>
</dbReference>
<feature type="signal peptide" evidence="1">
    <location>
        <begin position="1"/>
        <end position="19"/>
    </location>
</feature>
<feature type="chain" id="PRO_5035847381" description="Transmembrane protein" evidence="1">
    <location>
        <begin position="20"/>
        <end position="137"/>
    </location>
</feature>
<name>A0A8S1RVM9_9CILI</name>
<accession>A0A8S1RVM9</accession>
<protein>
    <recommendedName>
        <fullName evidence="4">Transmembrane protein</fullName>
    </recommendedName>
</protein>
<evidence type="ECO:0000256" key="1">
    <source>
        <dbReference type="SAM" id="SignalP"/>
    </source>
</evidence>
<evidence type="ECO:0000313" key="3">
    <source>
        <dbReference type="Proteomes" id="UP000692954"/>
    </source>
</evidence>
<keyword evidence="3" id="KW-1185">Reference proteome</keyword>
<evidence type="ECO:0000313" key="2">
    <source>
        <dbReference type="EMBL" id="CAD8131387.1"/>
    </source>
</evidence>